<evidence type="ECO:0000313" key="5">
    <source>
        <dbReference type="Proteomes" id="UP000230886"/>
    </source>
</evidence>
<protein>
    <submittedName>
        <fullName evidence="4">DUF305 domain-containing protein</fullName>
    </submittedName>
</protein>
<dbReference type="RefSeq" id="WP_030537330.1">
    <property type="nucleotide sequence ID" value="NZ_AP026691.1"/>
</dbReference>
<dbReference type="InterPro" id="IPR005183">
    <property type="entry name" value="DUF305_CopM-like"/>
</dbReference>
<keyword evidence="1" id="KW-0812">Transmembrane</keyword>
<comment type="caution">
    <text evidence="4">The sequence shown here is derived from an EMBL/GenBank/DDBJ whole genome shotgun (WGS) entry which is preliminary data.</text>
</comment>
<keyword evidence="1" id="KW-0472">Membrane</keyword>
<feature type="domain" description="DUF305" evidence="2">
    <location>
        <begin position="58"/>
        <end position="228"/>
    </location>
</feature>
<evidence type="ECO:0000256" key="1">
    <source>
        <dbReference type="SAM" id="Phobius"/>
    </source>
</evidence>
<accession>A0A069JCJ2</accession>
<evidence type="ECO:0000313" key="4">
    <source>
        <dbReference type="EMBL" id="PCK24205.1"/>
    </source>
</evidence>
<accession>A0A2A5J3N4</accession>
<dbReference type="Pfam" id="PF03713">
    <property type="entry name" value="DUF305"/>
    <property type="match status" value="1"/>
</dbReference>
<dbReference type="AlphaFoldDB" id="A0A069JCJ2"/>
<dbReference type="EMBL" id="NOVD01000035">
    <property type="protein sequence ID" value="PCK24205.1"/>
    <property type="molecule type" value="Genomic_DNA"/>
</dbReference>
<reference evidence="3" key="2">
    <citation type="submission" date="2023-02" db="EMBL/GenBank/DDBJ databases">
        <title>A novel hydrolase synthesized by Rhodococcus erythropolis HQ is responsible for the detoxification of Zearalenone.</title>
        <authorList>
            <person name="Hu J."/>
            <person name="Xu J."/>
        </authorList>
    </citation>
    <scope>NUCLEOTIDE SEQUENCE</scope>
    <source>
        <strain evidence="3">HQ</strain>
    </source>
</reference>
<dbReference type="EMBL" id="JARDXE010000021">
    <property type="protein sequence ID" value="MDE8648767.1"/>
    <property type="molecule type" value="Genomic_DNA"/>
</dbReference>
<dbReference type="Proteomes" id="UP000230886">
    <property type="component" value="Unassembled WGS sequence"/>
</dbReference>
<keyword evidence="1" id="KW-1133">Transmembrane helix</keyword>
<name>A0A069JCJ2_RHOSG</name>
<dbReference type="PANTHER" id="PTHR36933:SF1">
    <property type="entry name" value="SLL0788 PROTEIN"/>
    <property type="match status" value="1"/>
</dbReference>
<dbReference type="PANTHER" id="PTHR36933">
    <property type="entry name" value="SLL0788 PROTEIN"/>
    <property type="match status" value="1"/>
</dbReference>
<proteinExistence type="predicted"/>
<organism evidence="4 5">
    <name type="scientific">Rhodococcus qingshengii</name>
    <dbReference type="NCBI Taxonomy" id="334542"/>
    <lineage>
        <taxon>Bacteria</taxon>
        <taxon>Bacillati</taxon>
        <taxon>Actinomycetota</taxon>
        <taxon>Actinomycetes</taxon>
        <taxon>Mycobacteriales</taxon>
        <taxon>Nocardiaceae</taxon>
        <taxon>Rhodococcus</taxon>
        <taxon>Rhodococcus erythropolis group</taxon>
    </lineage>
</organism>
<reference evidence="4 5" key="1">
    <citation type="submission" date="2017-07" db="EMBL/GenBank/DDBJ databases">
        <title>Draft sequence of Rhodococcus enclensis 23b-28.</title>
        <authorList>
            <person name="Besaury L."/>
            <person name="Sancelme M."/>
            <person name="Amato P."/>
            <person name="Lallement A."/>
            <person name="Delort A.-M."/>
        </authorList>
    </citation>
    <scope>NUCLEOTIDE SEQUENCE [LARGE SCALE GENOMIC DNA]</scope>
    <source>
        <strain evidence="4 5">23b-28</strain>
    </source>
</reference>
<dbReference type="Gene3D" id="1.20.1260.10">
    <property type="match status" value="1"/>
</dbReference>
<dbReference type="Proteomes" id="UP001217325">
    <property type="component" value="Unassembled WGS sequence"/>
</dbReference>
<sequence>MDSSTNTDQSSKPSQRTALLIIGLIGAIAVGFALGALTNLLGPDAKSSLTVPASDSVDVGFAQDMSVHHSQAVDMASIALTKSTDNDVRTLAFDILTTQQNQLGQMQAWLTMWDQPLSKVGPYMEWMSSDSGSGHGSHGTSATMDMSHSGPVDTMPGMASPEDLAALRAAEGLQLDTLFLQLMLRHHEGGLPMMEYAAADATEGPVRSLAQTMVNTQQSESKLMTDMLAARGAVPLPMN</sequence>
<gene>
    <name evidence="4" type="ORF">CHR55_27075</name>
    <name evidence="3" type="ORF">PXH69_27720</name>
</gene>
<evidence type="ECO:0000313" key="3">
    <source>
        <dbReference type="EMBL" id="MDE8648767.1"/>
    </source>
</evidence>
<feature type="transmembrane region" description="Helical" evidence="1">
    <location>
        <begin position="20"/>
        <end position="41"/>
    </location>
</feature>
<dbReference type="InterPro" id="IPR012347">
    <property type="entry name" value="Ferritin-like"/>
</dbReference>
<evidence type="ECO:0000259" key="2">
    <source>
        <dbReference type="Pfam" id="PF03713"/>
    </source>
</evidence>